<keyword evidence="2" id="KW-1185">Reference proteome</keyword>
<evidence type="ECO:0008006" key="3">
    <source>
        <dbReference type="Google" id="ProtNLM"/>
    </source>
</evidence>
<sequence>MTPLIMTVHFFRTAAGTEPVRDVLRALPTEDRKAVGTDIKTVQFGWPLGMPLVRKLEHGLWESRSHIRDGIVRVLFTVTGCRMVLLHGFIKKSLRAPREIETARSRLRQLQRGKR</sequence>
<dbReference type="STRING" id="391936.S7S_15515"/>
<accession>A0A0B4XRX5</accession>
<dbReference type="RefSeq" id="WP_035203035.1">
    <property type="nucleotide sequence ID" value="NZ_CP004387.1"/>
</dbReference>
<name>A0A0B4XRX5_9GAMM</name>
<dbReference type="HOGENOM" id="CLU_122734_2_0_6"/>
<dbReference type="AlphaFoldDB" id="A0A0B4XRX5"/>
<dbReference type="Pfam" id="PF05973">
    <property type="entry name" value="Gp49"/>
    <property type="match status" value="1"/>
</dbReference>
<dbReference type="KEGG" id="apac:S7S_15515"/>
<dbReference type="OrthoDB" id="3233388at2"/>
<dbReference type="EMBL" id="CP004387">
    <property type="protein sequence ID" value="AJD49515.1"/>
    <property type="molecule type" value="Genomic_DNA"/>
</dbReference>
<evidence type="ECO:0000313" key="2">
    <source>
        <dbReference type="Proteomes" id="UP000006764"/>
    </source>
</evidence>
<protein>
    <recommendedName>
        <fullName evidence="3">Type II toxin-antitoxin system RelE/ParE family toxin</fullName>
    </recommendedName>
</protein>
<organism evidence="1 2">
    <name type="scientific">Isoalcanivorax pacificus W11-5</name>
    <dbReference type="NCBI Taxonomy" id="391936"/>
    <lineage>
        <taxon>Bacteria</taxon>
        <taxon>Pseudomonadati</taxon>
        <taxon>Pseudomonadota</taxon>
        <taxon>Gammaproteobacteria</taxon>
        <taxon>Oceanospirillales</taxon>
        <taxon>Alcanivoracaceae</taxon>
        <taxon>Isoalcanivorax</taxon>
    </lineage>
</organism>
<reference evidence="1 2" key="1">
    <citation type="journal article" date="2012" name="J. Bacteriol.">
        <title>Genome sequence of an alkane-degrading bacterium, Alcanivorax pacificus type strain W11-5, isolated from deep sea sediment.</title>
        <authorList>
            <person name="Lai Q."/>
            <person name="Shao Z."/>
        </authorList>
    </citation>
    <scope>NUCLEOTIDE SEQUENCE [LARGE SCALE GENOMIC DNA]</scope>
    <source>
        <strain evidence="1 2">W11-5</strain>
    </source>
</reference>
<gene>
    <name evidence="1" type="ORF">S7S_15515</name>
</gene>
<dbReference type="InterPro" id="IPR009241">
    <property type="entry name" value="HigB-like"/>
</dbReference>
<evidence type="ECO:0000313" key="1">
    <source>
        <dbReference type="EMBL" id="AJD49515.1"/>
    </source>
</evidence>
<dbReference type="Proteomes" id="UP000006764">
    <property type="component" value="Chromosome"/>
</dbReference>
<proteinExistence type="predicted"/>